<sequence length="180" mass="21576">MIKQLIAEIYWNEIRKNENYLYGSQIKFQEDLVNFYNLRFASGKPIITFKSRTNYQGDRHSPDLPILTQGKRYQLEFLIDSVPELSFFLQLDFFNRQAEQIESIVLRKSGESFIFPRDTFTYTLTLMSAGCQSVAYHKIMMYEINEEEEKESEFRTFENRYLRELLPKDLDLVKDLVKYI</sequence>
<reference evidence="1 2" key="1">
    <citation type="submission" date="2023-11" db="EMBL/GenBank/DDBJ databases">
        <title>Streptococcus wuxiensis sp. nov., Streptococcus jiangnanensis sp. nov., Streptococcus fermentans sp. nov., three novel members of the genus Streptococcus isolated from breast milk.</title>
        <authorList>
            <person name="Zhou Y."/>
            <person name="Yang B."/>
        </authorList>
    </citation>
    <scope>NUCLEOTIDE SEQUENCE [LARGE SCALE GENOMIC DNA]</scope>
    <source>
        <strain evidence="1 2">BJSWXB5TM5</strain>
    </source>
</reference>
<gene>
    <name evidence="1" type="primary">asp3</name>
    <name evidence="1" type="ORF">SPC81_07125</name>
</gene>
<accession>A0ABU5FZ30</accession>
<dbReference type="NCBIfam" id="TIGR03711">
    <property type="entry name" value="acc_sec_asp3"/>
    <property type="match status" value="1"/>
</dbReference>
<dbReference type="EMBL" id="JAXHDP010000007">
    <property type="protein sequence ID" value="MDY4346364.1"/>
    <property type="molecule type" value="Genomic_DNA"/>
</dbReference>
<name>A0ABU5FZ30_9STRE</name>
<keyword evidence="2" id="KW-1185">Reference proteome</keyword>
<dbReference type="Proteomes" id="UP001280591">
    <property type="component" value="Unassembled WGS sequence"/>
</dbReference>
<dbReference type="RefSeq" id="WP_316108560.1">
    <property type="nucleotide sequence ID" value="NZ_JAXHDP010000007.1"/>
</dbReference>
<organism evidence="1 2">
    <name type="scientific">Streptococcus fermentans</name>
    <dbReference type="NCBI Taxonomy" id="3095082"/>
    <lineage>
        <taxon>Bacteria</taxon>
        <taxon>Bacillati</taxon>
        <taxon>Bacillota</taxon>
        <taxon>Bacilli</taxon>
        <taxon>Lactobacillales</taxon>
        <taxon>Streptococcaceae</taxon>
        <taxon>Streptococcus</taxon>
    </lineage>
</organism>
<dbReference type="InterPro" id="IPR022259">
    <property type="entry name" value="Acessory_Sec_prot_Asp3"/>
</dbReference>
<evidence type="ECO:0000313" key="1">
    <source>
        <dbReference type="EMBL" id="MDY4346364.1"/>
    </source>
</evidence>
<dbReference type="Pfam" id="PF15432">
    <property type="entry name" value="Sec-ASP3"/>
    <property type="match status" value="1"/>
</dbReference>
<proteinExistence type="predicted"/>
<comment type="caution">
    <text evidence="1">The sequence shown here is derived from an EMBL/GenBank/DDBJ whole genome shotgun (WGS) entry which is preliminary data.</text>
</comment>
<protein>
    <submittedName>
        <fullName evidence="1">Accessory Sec system protein Asp3</fullName>
    </submittedName>
</protein>
<evidence type="ECO:0000313" key="2">
    <source>
        <dbReference type="Proteomes" id="UP001280591"/>
    </source>
</evidence>